<evidence type="ECO:0000313" key="2">
    <source>
        <dbReference type="Proteomes" id="UP001601197"/>
    </source>
</evidence>
<protein>
    <submittedName>
        <fullName evidence="1">Uncharacterized protein</fullName>
    </submittedName>
</protein>
<dbReference type="RefSeq" id="WP_388343723.1">
    <property type="nucleotide sequence ID" value="NZ_JBIAFJ010000002.1"/>
</dbReference>
<organism evidence="1 2">
    <name type="scientific">Streptomyces kebangsaanensis</name>
    <dbReference type="NCBI Taxonomy" id="864058"/>
    <lineage>
        <taxon>Bacteria</taxon>
        <taxon>Bacillati</taxon>
        <taxon>Actinomycetota</taxon>
        <taxon>Actinomycetes</taxon>
        <taxon>Kitasatosporales</taxon>
        <taxon>Streptomycetaceae</taxon>
        <taxon>Streptomyces</taxon>
    </lineage>
</organism>
<reference evidence="1 2" key="1">
    <citation type="submission" date="2024-10" db="EMBL/GenBank/DDBJ databases">
        <title>The Natural Products Discovery Center: Release of the First 8490 Sequenced Strains for Exploring Actinobacteria Biosynthetic Diversity.</title>
        <authorList>
            <person name="Kalkreuter E."/>
            <person name="Kautsar S.A."/>
            <person name="Yang D."/>
            <person name="Bader C.D."/>
            <person name="Teijaro C.N."/>
            <person name="Fluegel L."/>
            <person name="Davis C.M."/>
            <person name="Simpson J.R."/>
            <person name="Lauterbach L."/>
            <person name="Steele A.D."/>
            <person name="Gui C."/>
            <person name="Meng S."/>
            <person name="Li G."/>
            <person name="Viehrig K."/>
            <person name="Ye F."/>
            <person name="Su P."/>
            <person name="Kiefer A.F."/>
            <person name="Nichols A."/>
            <person name="Cepeda A.J."/>
            <person name="Yan W."/>
            <person name="Fan B."/>
            <person name="Jiang Y."/>
            <person name="Adhikari A."/>
            <person name="Zheng C.-J."/>
            <person name="Schuster L."/>
            <person name="Cowan T.M."/>
            <person name="Smanski M.J."/>
            <person name="Chevrette M.G."/>
            <person name="De Carvalho L.P.S."/>
            <person name="Shen B."/>
        </authorList>
    </citation>
    <scope>NUCLEOTIDE SEQUENCE [LARGE SCALE GENOMIC DNA]</scope>
    <source>
        <strain evidence="1 2">NPDC007147</strain>
    </source>
</reference>
<dbReference type="Proteomes" id="UP001601197">
    <property type="component" value="Unassembled WGS sequence"/>
</dbReference>
<dbReference type="SUPFAM" id="SSF56112">
    <property type="entry name" value="Protein kinase-like (PK-like)"/>
    <property type="match status" value="1"/>
</dbReference>
<keyword evidence="2" id="KW-1185">Reference proteome</keyword>
<comment type="caution">
    <text evidence="1">The sequence shown here is derived from an EMBL/GenBank/DDBJ whole genome shotgun (WGS) entry which is preliminary data.</text>
</comment>
<proteinExistence type="predicted"/>
<evidence type="ECO:0000313" key="1">
    <source>
        <dbReference type="EMBL" id="MFE9169030.1"/>
    </source>
</evidence>
<dbReference type="InterPro" id="IPR011009">
    <property type="entry name" value="Kinase-like_dom_sf"/>
</dbReference>
<gene>
    <name evidence="1" type="ORF">ACFYNZ_05790</name>
</gene>
<accession>A0ABW6KRC0</accession>
<sequence length="170" mass="18749">MTARARGGSRSASPGWERITPLALGAWRAFAESPDACEGEPGARRPARITHPVIRAVSVSRQRFAQEIEVLKTIWGPRIAAFLGADPEAERPWPATEYVDEPDLARHVTERGPFPSVLAAALGAILRLRQPRHGLVGVHVQLNRLRLQVRRIAGDVRNSHDPRQLGEATR</sequence>
<dbReference type="EMBL" id="JBIAFJ010000002">
    <property type="protein sequence ID" value="MFE9169030.1"/>
    <property type="molecule type" value="Genomic_DNA"/>
</dbReference>
<name>A0ABW6KRC0_9ACTN</name>